<gene>
    <name evidence="2" type="ORF">A2765_05040</name>
</gene>
<dbReference type="Pfam" id="PF12647">
    <property type="entry name" value="RNHCP"/>
    <property type="match status" value="1"/>
</dbReference>
<protein>
    <recommendedName>
        <fullName evidence="1">RNHCP domain-containing protein</fullName>
    </recommendedName>
</protein>
<sequence>MMSFERKIEDFTCGHCNHGVKGSGYTNHCPKCLYSRHVDINPGDRAESCGGMMEPIRIEGTVGKYRIIHRCAKCGAQKPNAVADTDDPEAVIRCAQRASDR</sequence>
<reference evidence="2 3" key="1">
    <citation type="journal article" date="2016" name="Nat. Commun.">
        <title>Thousands of microbial genomes shed light on interconnected biogeochemical processes in an aquifer system.</title>
        <authorList>
            <person name="Anantharaman K."/>
            <person name="Brown C.T."/>
            <person name="Hug L.A."/>
            <person name="Sharon I."/>
            <person name="Castelle C.J."/>
            <person name="Probst A.J."/>
            <person name="Thomas B.C."/>
            <person name="Singh A."/>
            <person name="Wilkins M.J."/>
            <person name="Karaoz U."/>
            <person name="Brodie E.L."/>
            <person name="Williams K.H."/>
            <person name="Hubbard S.S."/>
            <person name="Banfield J.F."/>
        </authorList>
    </citation>
    <scope>NUCLEOTIDE SEQUENCE [LARGE SCALE GENOMIC DNA]</scope>
</reference>
<name>A0A1F6D8J8_9BACT</name>
<dbReference type="Proteomes" id="UP000176377">
    <property type="component" value="Unassembled WGS sequence"/>
</dbReference>
<evidence type="ECO:0000313" key="3">
    <source>
        <dbReference type="Proteomes" id="UP000176377"/>
    </source>
</evidence>
<dbReference type="EMBL" id="MFLA01000045">
    <property type="protein sequence ID" value="OGG57769.1"/>
    <property type="molecule type" value="Genomic_DNA"/>
</dbReference>
<evidence type="ECO:0000313" key="2">
    <source>
        <dbReference type="EMBL" id="OGG57769.1"/>
    </source>
</evidence>
<dbReference type="AlphaFoldDB" id="A0A1F6D8J8"/>
<evidence type="ECO:0000259" key="1">
    <source>
        <dbReference type="Pfam" id="PF12647"/>
    </source>
</evidence>
<accession>A0A1F6D8J8</accession>
<proteinExistence type="predicted"/>
<dbReference type="InterPro" id="IPR024439">
    <property type="entry name" value="RNHCP"/>
</dbReference>
<organism evidence="2 3">
    <name type="scientific">Candidatus Kaiserbacteria bacterium RIFCSPHIGHO2_01_FULL_56_24</name>
    <dbReference type="NCBI Taxonomy" id="1798487"/>
    <lineage>
        <taxon>Bacteria</taxon>
        <taxon>Candidatus Kaiseribacteriota</taxon>
    </lineage>
</organism>
<comment type="caution">
    <text evidence="2">The sequence shown here is derived from an EMBL/GenBank/DDBJ whole genome shotgun (WGS) entry which is preliminary data.</text>
</comment>
<feature type="domain" description="RNHCP" evidence="1">
    <location>
        <begin position="9"/>
        <end position="91"/>
    </location>
</feature>